<evidence type="ECO:0000313" key="2">
    <source>
        <dbReference type="EMBL" id="JAE12601.1"/>
    </source>
</evidence>
<dbReference type="EMBL" id="GBRH01185295">
    <property type="protein sequence ID" value="JAE12601.1"/>
    <property type="molecule type" value="Transcribed_RNA"/>
</dbReference>
<protein>
    <submittedName>
        <fullName evidence="2">Uncharacterized protein</fullName>
    </submittedName>
</protein>
<accession>A0A0A9FQM2</accession>
<reference evidence="2" key="2">
    <citation type="journal article" date="2015" name="Data Brief">
        <title>Shoot transcriptome of the giant reed, Arundo donax.</title>
        <authorList>
            <person name="Barrero R.A."/>
            <person name="Guerrero F.D."/>
            <person name="Moolhuijzen P."/>
            <person name="Goolsby J.A."/>
            <person name="Tidwell J."/>
            <person name="Bellgard S.E."/>
            <person name="Bellgard M.I."/>
        </authorList>
    </citation>
    <scope>NUCLEOTIDE SEQUENCE</scope>
    <source>
        <tissue evidence="2">Shoot tissue taken approximately 20 cm above the soil surface</tissue>
    </source>
</reference>
<organism evidence="2">
    <name type="scientific">Arundo donax</name>
    <name type="common">Giant reed</name>
    <name type="synonym">Donax arundinaceus</name>
    <dbReference type="NCBI Taxonomy" id="35708"/>
    <lineage>
        <taxon>Eukaryota</taxon>
        <taxon>Viridiplantae</taxon>
        <taxon>Streptophyta</taxon>
        <taxon>Embryophyta</taxon>
        <taxon>Tracheophyta</taxon>
        <taxon>Spermatophyta</taxon>
        <taxon>Magnoliopsida</taxon>
        <taxon>Liliopsida</taxon>
        <taxon>Poales</taxon>
        <taxon>Poaceae</taxon>
        <taxon>PACMAD clade</taxon>
        <taxon>Arundinoideae</taxon>
        <taxon>Arundineae</taxon>
        <taxon>Arundo</taxon>
    </lineage>
</organism>
<sequence length="63" mass="6401">MAPISRLDRLGGRLGPISRCRRRKRSSSSSTNYSHSRPVSSVAAALAPYCGAGLGGGGVEAAA</sequence>
<feature type="compositionally biased region" description="Basic and acidic residues" evidence="1">
    <location>
        <begin position="1"/>
        <end position="11"/>
    </location>
</feature>
<reference evidence="2" key="1">
    <citation type="submission" date="2014-09" db="EMBL/GenBank/DDBJ databases">
        <authorList>
            <person name="Magalhaes I.L.F."/>
            <person name="Oliveira U."/>
            <person name="Santos F.R."/>
            <person name="Vidigal T.H.D.A."/>
            <person name="Brescovit A.D."/>
            <person name="Santos A.J."/>
        </authorList>
    </citation>
    <scope>NUCLEOTIDE SEQUENCE</scope>
    <source>
        <tissue evidence="2">Shoot tissue taken approximately 20 cm above the soil surface</tissue>
    </source>
</reference>
<feature type="compositionally biased region" description="Low complexity" evidence="1">
    <location>
        <begin position="27"/>
        <end position="39"/>
    </location>
</feature>
<proteinExistence type="predicted"/>
<feature type="region of interest" description="Disordered" evidence="1">
    <location>
        <begin position="1"/>
        <end position="39"/>
    </location>
</feature>
<dbReference type="AlphaFoldDB" id="A0A0A9FQM2"/>
<evidence type="ECO:0000256" key="1">
    <source>
        <dbReference type="SAM" id="MobiDB-lite"/>
    </source>
</evidence>
<name>A0A0A9FQM2_ARUDO</name>